<evidence type="ECO:0000313" key="11">
    <source>
        <dbReference type="Proteomes" id="UP000265120"/>
    </source>
</evidence>
<dbReference type="PROSITE" id="PS50267">
    <property type="entry name" value="NA_NEUROTRAN_SYMP_3"/>
    <property type="match status" value="1"/>
</dbReference>
<feature type="disulfide bond" evidence="7">
    <location>
        <begin position="138"/>
        <end position="146"/>
    </location>
</feature>
<dbReference type="GO" id="GO:0089718">
    <property type="term" value="P:amino acid import across plasma membrane"/>
    <property type="evidence" value="ECO:0007669"/>
    <property type="project" value="TreeGrafter"/>
</dbReference>
<feature type="binding site" evidence="6">
    <location>
        <position position="36"/>
    </location>
    <ligand>
        <name>Na(+)</name>
        <dbReference type="ChEBI" id="CHEBI:29101"/>
        <label>1</label>
    </ligand>
</feature>
<feature type="binding site" evidence="6">
    <location>
        <position position="40"/>
    </location>
    <ligand>
        <name>Na(+)</name>
        <dbReference type="ChEBI" id="CHEBI:29101"/>
        <label>1</label>
    </ligand>
</feature>
<organism evidence="10 11">
    <name type="scientific">Cynoglossus semilaevis</name>
    <name type="common">Tongue sole</name>
    <dbReference type="NCBI Taxonomy" id="244447"/>
    <lineage>
        <taxon>Eukaryota</taxon>
        <taxon>Metazoa</taxon>
        <taxon>Chordata</taxon>
        <taxon>Craniata</taxon>
        <taxon>Vertebrata</taxon>
        <taxon>Euteleostomi</taxon>
        <taxon>Actinopterygii</taxon>
        <taxon>Neopterygii</taxon>
        <taxon>Teleostei</taxon>
        <taxon>Neoteleostei</taxon>
        <taxon>Acanthomorphata</taxon>
        <taxon>Carangaria</taxon>
        <taxon>Pleuronectiformes</taxon>
        <taxon>Pleuronectoidei</taxon>
        <taxon>Cynoglossidae</taxon>
        <taxon>Cynoglossinae</taxon>
        <taxon>Cynoglossus</taxon>
    </lineage>
</organism>
<dbReference type="NCBIfam" id="NF037979">
    <property type="entry name" value="Na_transp"/>
    <property type="match status" value="1"/>
</dbReference>
<feature type="binding site" evidence="6">
    <location>
        <position position="293"/>
    </location>
    <ligand>
        <name>Na(+)</name>
        <dbReference type="ChEBI" id="CHEBI:29101"/>
        <label>1</label>
    </ligand>
</feature>
<evidence type="ECO:0000256" key="1">
    <source>
        <dbReference type="ARBA" id="ARBA00004141"/>
    </source>
</evidence>
<dbReference type="PANTHER" id="PTHR11616:SF286">
    <property type="entry name" value="SODIUM- AND CHLORIDE-DEPENDENT NEUTRAL AND BASIC AMINO ACID TRANSPORTER B(0+)"/>
    <property type="match status" value="1"/>
</dbReference>
<feature type="transmembrane region" description="Helical" evidence="9">
    <location>
        <begin position="206"/>
        <end position="226"/>
    </location>
</feature>
<dbReference type="GO" id="GO:1901235">
    <property type="term" value="F:(R)-carnitine transmembrane transporter activity"/>
    <property type="evidence" value="ECO:0007669"/>
    <property type="project" value="TreeGrafter"/>
</dbReference>
<feature type="transmembrane region" description="Helical" evidence="9">
    <location>
        <begin position="414"/>
        <end position="440"/>
    </location>
</feature>
<evidence type="ECO:0000313" key="10">
    <source>
        <dbReference type="Ensembl" id="ENSCSEP00000006851.1"/>
    </source>
</evidence>
<accession>A0A3P8V1B6</accession>
<feature type="binding site" evidence="6">
    <location>
        <position position="388"/>
    </location>
    <ligand>
        <name>Na(+)</name>
        <dbReference type="ChEBI" id="CHEBI:29101"/>
        <label>1</label>
    </ligand>
</feature>
<keyword evidence="6" id="KW-0915">Sodium</keyword>
<keyword evidence="8" id="KW-0769">Symport</keyword>
<dbReference type="InterPro" id="IPR037272">
    <property type="entry name" value="SNS_sf"/>
</dbReference>
<dbReference type="GO" id="GO:0015374">
    <property type="term" value="F:neutral, basic amino acid:sodium:chloride symporter activity"/>
    <property type="evidence" value="ECO:0007669"/>
    <property type="project" value="TreeGrafter"/>
</dbReference>
<evidence type="ECO:0000256" key="6">
    <source>
        <dbReference type="PIRSR" id="PIRSR600175-1"/>
    </source>
</evidence>
<evidence type="ECO:0000256" key="4">
    <source>
        <dbReference type="ARBA" id="ARBA00022989"/>
    </source>
</evidence>
<feature type="transmembrane region" description="Helical" evidence="9">
    <location>
        <begin position="99"/>
        <end position="126"/>
    </location>
</feature>
<dbReference type="InterPro" id="IPR000175">
    <property type="entry name" value="Na/ntran_symport"/>
</dbReference>
<dbReference type="GO" id="GO:0015657">
    <property type="term" value="F:branched-chain amino acid:sodium symporter activity"/>
    <property type="evidence" value="ECO:0007669"/>
    <property type="project" value="TreeGrafter"/>
</dbReference>
<feature type="transmembrane region" description="Helical" evidence="9">
    <location>
        <begin position="525"/>
        <end position="545"/>
    </location>
</feature>
<keyword evidence="11" id="KW-1185">Reference proteome</keyword>
<dbReference type="PANTHER" id="PTHR11616">
    <property type="entry name" value="SODIUM/CHLORIDE DEPENDENT TRANSPORTER"/>
    <property type="match status" value="1"/>
</dbReference>
<evidence type="ECO:0000256" key="3">
    <source>
        <dbReference type="ARBA" id="ARBA00022692"/>
    </source>
</evidence>
<evidence type="ECO:0000256" key="5">
    <source>
        <dbReference type="ARBA" id="ARBA00023136"/>
    </source>
</evidence>
<reference evidence="10 11" key="1">
    <citation type="journal article" date="2014" name="Nat. Genet.">
        <title>Whole-genome sequence of a flatfish provides insights into ZW sex chromosome evolution and adaptation to a benthic lifestyle.</title>
        <authorList>
            <person name="Chen S."/>
            <person name="Zhang G."/>
            <person name="Shao C."/>
            <person name="Huang Q."/>
            <person name="Liu G."/>
            <person name="Zhang P."/>
            <person name="Song W."/>
            <person name="An N."/>
            <person name="Chalopin D."/>
            <person name="Volff J.N."/>
            <person name="Hong Y."/>
            <person name="Li Q."/>
            <person name="Sha Z."/>
            <person name="Zhou H."/>
            <person name="Xie M."/>
            <person name="Yu Q."/>
            <person name="Liu Y."/>
            <person name="Xiang H."/>
            <person name="Wang N."/>
            <person name="Wu K."/>
            <person name="Yang C."/>
            <person name="Zhou Q."/>
            <person name="Liao X."/>
            <person name="Yang L."/>
            <person name="Hu Q."/>
            <person name="Zhang J."/>
            <person name="Meng L."/>
            <person name="Jin L."/>
            <person name="Tian Y."/>
            <person name="Lian J."/>
            <person name="Yang J."/>
            <person name="Miao G."/>
            <person name="Liu S."/>
            <person name="Liang Z."/>
            <person name="Yan F."/>
            <person name="Li Y."/>
            <person name="Sun B."/>
            <person name="Zhang H."/>
            <person name="Zhang J."/>
            <person name="Zhu Y."/>
            <person name="Du M."/>
            <person name="Zhao Y."/>
            <person name="Schartl M."/>
            <person name="Tang Q."/>
            <person name="Wang J."/>
        </authorList>
    </citation>
    <scope>NUCLEOTIDE SEQUENCE</scope>
</reference>
<feature type="binding site" evidence="6">
    <location>
        <position position="35"/>
    </location>
    <ligand>
        <name>Na(+)</name>
        <dbReference type="ChEBI" id="CHEBI:29101"/>
        <label>1</label>
    </ligand>
</feature>
<dbReference type="GO" id="GO:0001761">
    <property type="term" value="F:beta-alanine transmembrane transporter activity"/>
    <property type="evidence" value="ECO:0007669"/>
    <property type="project" value="TreeGrafter"/>
</dbReference>
<evidence type="ECO:0000256" key="9">
    <source>
        <dbReference type="SAM" id="Phobius"/>
    </source>
</evidence>
<feature type="binding site" evidence="6">
    <location>
        <position position="33"/>
    </location>
    <ligand>
        <name>Na(+)</name>
        <dbReference type="ChEBI" id="CHEBI:29101"/>
        <label>1</label>
    </ligand>
</feature>
<reference evidence="10" key="3">
    <citation type="submission" date="2025-09" db="UniProtKB">
        <authorList>
            <consortium name="Ensembl"/>
        </authorList>
    </citation>
    <scope>IDENTIFICATION</scope>
</reference>
<comment type="similarity">
    <text evidence="8">Belongs to the sodium:neurotransmitter symporter (SNF) (TC 2.A.22) family.</text>
</comment>
<feature type="transmembrane region" description="Helical" evidence="9">
    <location>
        <begin position="57"/>
        <end position="78"/>
    </location>
</feature>
<keyword evidence="4 9" id="KW-1133">Transmembrane helix</keyword>
<keyword evidence="3 8" id="KW-0812">Transmembrane</keyword>
<dbReference type="Proteomes" id="UP000265120">
    <property type="component" value="Chromosome 11"/>
</dbReference>
<dbReference type="GeneTree" id="ENSGT00940000159688"/>
<feature type="transmembrane region" description="Helical" evidence="9">
    <location>
        <begin position="446"/>
        <end position="468"/>
    </location>
</feature>
<keyword evidence="2 8" id="KW-0813">Transport</keyword>
<proteinExistence type="inferred from homology"/>
<dbReference type="GO" id="GO:0022858">
    <property type="term" value="F:alanine transmembrane transporter activity"/>
    <property type="evidence" value="ECO:0007669"/>
    <property type="project" value="TreeGrafter"/>
</dbReference>
<keyword evidence="7" id="KW-1015">Disulfide bond</keyword>
<dbReference type="PRINTS" id="PR00176">
    <property type="entry name" value="NANEUSMPORT"/>
</dbReference>
<dbReference type="AlphaFoldDB" id="A0A3P8V1B6"/>
<dbReference type="SUPFAM" id="SSF161070">
    <property type="entry name" value="SNF-like"/>
    <property type="match status" value="1"/>
</dbReference>
<sequence>ACRCFDSHMSHSDENAERGNWTSKYDYLLSLVGYAVGLGNIWRFPYLSYKNGGGAFIIPYLLSLILCAIPVIFLETAMGQFCSQGPVNMWRAVPLLQGVGLAIVVLNTVVALYYNALVAYALYYMFASMQSPLPWSSCLSWADSNCRNSPLVFCNISGNLVANWTHDNITCPSSNVIKVPMPSPSEQYWNRVVLQRSSSLDETGHVVWHLALCLLLSCMIIAAVLIKGIKSSGKAVYFTSTFPYVLLLILIIRSAMLEGSGDGIAYYIGAKSNLTKLTEAQVWGDAVTQTFFSLSIGCGGIVTLASYNNFHNNIIKDSCFCGTSIFAGFAIFGLLGHMAHLYGQPIEAVVEEGFAMAFIVYPAGLTKLPGSSFFSFLFFLMLSLIGLDTQFINIEVLVTILCDSYPNVLKSRRGFVTFGICSLLFLLGLPCVTQAGIYWVHLLDKFAGSWLILIMVLSELIGFCYIYGVKNLIADIEMMIGKKSSTYWLIWKCSWLIITPVIAVLLWSLISVTRPVYGEVLYPDWGTAMGWCVVAFVLIPIPGAIQVKALTSPSEDWHPYLDIHCVDRYSKEIDEHMVSHQCYTTSGNGTCSH</sequence>
<dbReference type="Pfam" id="PF00209">
    <property type="entry name" value="SNF"/>
    <property type="match status" value="1"/>
</dbReference>
<name>A0A3P8V1B6_CYNSE</name>
<feature type="transmembrane region" description="Helical" evidence="9">
    <location>
        <begin position="489"/>
        <end position="510"/>
    </location>
</feature>
<dbReference type="PROSITE" id="PS00754">
    <property type="entry name" value="NA_NEUROTRAN_SYMP_2"/>
    <property type="match status" value="1"/>
</dbReference>
<keyword evidence="5 9" id="KW-0472">Membrane</keyword>
<evidence type="ECO:0000256" key="8">
    <source>
        <dbReference type="RuleBase" id="RU003732"/>
    </source>
</evidence>
<evidence type="ECO:0000256" key="7">
    <source>
        <dbReference type="PIRSR" id="PIRSR600175-2"/>
    </source>
</evidence>
<keyword evidence="6" id="KW-0479">Metal-binding</keyword>
<dbReference type="GO" id="GO:0046872">
    <property type="term" value="F:metal ion binding"/>
    <property type="evidence" value="ECO:0007669"/>
    <property type="project" value="UniProtKB-KW"/>
</dbReference>
<comment type="subcellular location">
    <subcellularLocation>
        <location evidence="1">Membrane</location>
        <topology evidence="1">Multi-pass membrane protein</topology>
    </subcellularLocation>
</comment>
<dbReference type="PROSITE" id="PS00610">
    <property type="entry name" value="NA_NEUROTRAN_SYMP_1"/>
    <property type="match status" value="1"/>
</dbReference>
<feature type="transmembrane region" description="Helical" evidence="9">
    <location>
        <begin position="286"/>
        <end position="307"/>
    </location>
</feature>
<protein>
    <recommendedName>
        <fullName evidence="8">Transporter</fullName>
    </recommendedName>
</protein>
<feature type="transmembrane region" description="Helical" evidence="9">
    <location>
        <begin position="27"/>
        <end position="45"/>
    </location>
</feature>
<reference evidence="10" key="2">
    <citation type="submission" date="2025-08" db="UniProtKB">
        <authorList>
            <consortium name="Ensembl"/>
        </authorList>
    </citation>
    <scope>IDENTIFICATION</scope>
</reference>
<feature type="transmembrane region" description="Helical" evidence="9">
    <location>
        <begin position="319"/>
        <end position="339"/>
    </location>
</feature>
<dbReference type="InParanoid" id="A0A3P8V1B6"/>
<evidence type="ECO:0000256" key="2">
    <source>
        <dbReference type="ARBA" id="ARBA00022448"/>
    </source>
</evidence>
<dbReference type="GO" id="GO:0005886">
    <property type="term" value="C:plasma membrane"/>
    <property type="evidence" value="ECO:0007669"/>
    <property type="project" value="TreeGrafter"/>
</dbReference>
<dbReference type="Ensembl" id="ENSCSET00000006926.1">
    <property type="protein sequence ID" value="ENSCSEP00000006851.1"/>
    <property type="gene ID" value="ENSCSEG00000004411.1"/>
</dbReference>
<feature type="transmembrane region" description="Helical" evidence="9">
    <location>
        <begin position="235"/>
        <end position="256"/>
    </location>
</feature>